<evidence type="ECO:0000256" key="3">
    <source>
        <dbReference type="SAM" id="SignalP"/>
    </source>
</evidence>
<feature type="transmembrane region" description="Helical" evidence="2">
    <location>
        <begin position="269"/>
        <end position="288"/>
    </location>
</feature>
<organism evidence="4 5">
    <name type="scientific">Thermanaerothrix solaris</name>
    <dbReference type="NCBI Taxonomy" id="3058434"/>
    <lineage>
        <taxon>Bacteria</taxon>
        <taxon>Bacillati</taxon>
        <taxon>Chloroflexota</taxon>
        <taxon>Anaerolineae</taxon>
        <taxon>Anaerolineales</taxon>
        <taxon>Anaerolineaceae</taxon>
        <taxon>Thermanaerothrix</taxon>
    </lineage>
</organism>
<feature type="transmembrane region" description="Helical" evidence="2">
    <location>
        <begin position="235"/>
        <end position="257"/>
    </location>
</feature>
<feature type="chain" id="PRO_5046000457" evidence="3">
    <location>
        <begin position="27"/>
        <end position="555"/>
    </location>
</feature>
<keyword evidence="2" id="KW-1133">Transmembrane helix</keyword>
<feature type="transmembrane region" description="Helical" evidence="2">
    <location>
        <begin position="142"/>
        <end position="164"/>
    </location>
</feature>
<feature type="signal peptide" evidence="3">
    <location>
        <begin position="1"/>
        <end position="26"/>
    </location>
</feature>
<feature type="compositionally biased region" description="Low complexity" evidence="1">
    <location>
        <begin position="376"/>
        <end position="389"/>
    </location>
</feature>
<comment type="caution">
    <text evidence="4">The sequence shown here is derived from an EMBL/GenBank/DDBJ whole genome shotgun (WGS) entry which is preliminary data.</text>
</comment>
<evidence type="ECO:0000313" key="5">
    <source>
        <dbReference type="Proteomes" id="UP001254165"/>
    </source>
</evidence>
<feature type="region of interest" description="Disordered" evidence="1">
    <location>
        <begin position="27"/>
        <end position="46"/>
    </location>
</feature>
<feature type="transmembrane region" description="Helical" evidence="2">
    <location>
        <begin position="112"/>
        <end position="130"/>
    </location>
</feature>
<reference evidence="4 5" key="1">
    <citation type="submission" date="2023-07" db="EMBL/GenBank/DDBJ databases">
        <title>Novel species of Thermanaerothrix with wide hydrolytic capabilities.</title>
        <authorList>
            <person name="Zayulina K.S."/>
            <person name="Podosokorskaya O.A."/>
            <person name="Elcheninov A.G."/>
        </authorList>
    </citation>
    <scope>NUCLEOTIDE SEQUENCE [LARGE SCALE GENOMIC DNA]</scope>
    <source>
        <strain evidence="4 5">4228-RoL</strain>
        <plasmid evidence="4">p4228-RoL</plasmid>
    </source>
</reference>
<keyword evidence="3" id="KW-0732">Signal</keyword>
<feature type="region of interest" description="Disordered" evidence="1">
    <location>
        <begin position="376"/>
        <end position="396"/>
    </location>
</feature>
<proteinExistence type="predicted"/>
<evidence type="ECO:0000313" key="4">
    <source>
        <dbReference type="EMBL" id="MDT8899585.1"/>
    </source>
</evidence>
<dbReference type="RefSeq" id="WP_315626242.1">
    <property type="nucleotide sequence ID" value="NZ_JAUHMF010000010.1"/>
</dbReference>
<accession>A0ABU3NRY7</accession>
<dbReference type="Proteomes" id="UP001254165">
    <property type="component" value="Unassembled WGS sequence"/>
</dbReference>
<feature type="compositionally biased region" description="Pro residues" evidence="1">
    <location>
        <begin position="546"/>
        <end position="555"/>
    </location>
</feature>
<keyword evidence="2" id="KW-0812">Transmembrane</keyword>
<dbReference type="EMBL" id="JAUHMF010000010">
    <property type="protein sequence ID" value="MDT8899585.1"/>
    <property type="molecule type" value="Genomic_DNA"/>
</dbReference>
<keyword evidence="2" id="KW-0472">Membrane</keyword>
<feature type="region of interest" description="Disordered" evidence="1">
    <location>
        <begin position="530"/>
        <end position="555"/>
    </location>
</feature>
<feature type="transmembrane region" description="Helical" evidence="2">
    <location>
        <begin position="170"/>
        <end position="191"/>
    </location>
</feature>
<feature type="compositionally biased region" description="Pro residues" evidence="1">
    <location>
        <begin position="31"/>
        <end position="46"/>
    </location>
</feature>
<name>A0ABU3NRY7_9CHLR</name>
<evidence type="ECO:0000256" key="1">
    <source>
        <dbReference type="SAM" id="MobiDB-lite"/>
    </source>
</evidence>
<feature type="transmembrane region" description="Helical" evidence="2">
    <location>
        <begin position="300"/>
        <end position="320"/>
    </location>
</feature>
<sequence>MPRKFLIAALVLFAMILLPKGGRAFAQAPTPQAPTPATTPAPNPPPSQVTVTNRFLFDSSTLSSAVERSIAKQLEKSQSAITAELARGQQLLQSVSGENAILVDYTDIAKKYFPIAAAVAPLFFVLRLVIYQWNRLGGEDDSIAAVGMDYLTAIAFALLIGPTANLIHRFIYWAVGTFGIQALTTDVASAFSGDFWTTFGNSLSNGLFAVVIGFGLAVAAMIAFAAFLVGFLSAFVILYIVSAIGPIVSIIACIPQLRWVRSTLIKTTALILLLPLLGILVIRAVTILPQGLGGGIFGGLVRTIFMLGAASVMLSAAGLIGKFTWGSVATGAARTLKAAGVIAATALTGGSAAGLAATTTTASTASTTTSFAASTTSASTTAAATTASTPSPLPPYPTGWQRQQLITTALGQLTGIPPSSFPHPPQSLSPIRQYARNIAAQFKLERGGEEALAGLLERVPDPNQHPTLAQNFIRFYEHAQQNHTVKAFLEGVREYPYHFQDLFLTSSTTPVEEVIRSIPKDHPLYPIFYLPQQDEPPEAPPYHLHNPPPPPLSEV</sequence>
<feature type="transmembrane region" description="Helical" evidence="2">
    <location>
        <begin position="203"/>
        <end position="229"/>
    </location>
</feature>
<keyword evidence="5" id="KW-1185">Reference proteome</keyword>
<keyword evidence="4" id="KW-0614">Plasmid</keyword>
<protein>
    <submittedName>
        <fullName evidence="4">Uncharacterized protein</fullName>
    </submittedName>
</protein>
<gene>
    <name evidence="4" type="ORF">QYE77_15070</name>
</gene>
<evidence type="ECO:0000256" key="2">
    <source>
        <dbReference type="SAM" id="Phobius"/>
    </source>
</evidence>
<geneLocation type="plasmid" evidence="4">
    <name>p4228-RoL</name>
</geneLocation>